<dbReference type="InterPro" id="IPR001173">
    <property type="entry name" value="Glyco_trans_2-like"/>
</dbReference>
<comment type="caution">
    <text evidence="2">The sequence shown here is derived from an EMBL/GenBank/DDBJ whole genome shotgun (WGS) entry which is preliminary data.</text>
</comment>
<dbReference type="PANTHER" id="PTHR43685">
    <property type="entry name" value="GLYCOSYLTRANSFERASE"/>
    <property type="match status" value="1"/>
</dbReference>
<dbReference type="RefSeq" id="WP_235314521.1">
    <property type="nucleotide sequence ID" value="NZ_JAKGAS010000020.1"/>
</dbReference>
<keyword evidence="2" id="KW-0328">Glycosyltransferase</keyword>
<reference evidence="2 3" key="1">
    <citation type="submission" date="2022-01" db="EMBL/GenBank/DDBJ databases">
        <title>Paraglaciecola sp. G1-23.</title>
        <authorList>
            <person name="Jin M.S."/>
            <person name="Han D.M."/>
            <person name="Kim H.M."/>
            <person name="Jeon C.O."/>
        </authorList>
    </citation>
    <scope>NUCLEOTIDE SEQUENCE [LARGE SCALE GENOMIC DNA]</scope>
    <source>
        <strain evidence="2 3">G1-23</strain>
    </source>
</reference>
<evidence type="ECO:0000313" key="2">
    <source>
        <dbReference type="EMBL" id="MCF2950419.1"/>
    </source>
</evidence>
<dbReference type="GO" id="GO:0016757">
    <property type="term" value="F:glycosyltransferase activity"/>
    <property type="evidence" value="ECO:0007669"/>
    <property type="project" value="UniProtKB-KW"/>
</dbReference>
<accession>A0ABS9DCF2</accession>
<evidence type="ECO:0000313" key="3">
    <source>
        <dbReference type="Proteomes" id="UP001521137"/>
    </source>
</evidence>
<keyword evidence="3" id="KW-1185">Reference proteome</keyword>
<proteinExistence type="predicted"/>
<dbReference type="PANTHER" id="PTHR43685:SF2">
    <property type="entry name" value="GLYCOSYLTRANSFERASE 2-LIKE DOMAIN-CONTAINING PROTEIN"/>
    <property type="match status" value="1"/>
</dbReference>
<dbReference type="InterPro" id="IPR029044">
    <property type="entry name" value="Nucleotide-diphossugar_trans"/>
</dbReference>
<dbReference type="Gene3D" id="3.90.550.10">
    <property type="entry name" value="Spore Coat Polysaccharide Biosynthesis Protein SpsA, Chain A"/>
    <property type="match status" value="1"/>
</dbReference>
<dbReference type="Pfam" id="PF00535">
    <property type="entry name" value="Glycos_transf_2"/>
    <property type="match status" value="1"/>
</dbReference>
<evidence type="ECO:0000259" key="1">
    <source>
        <dbReference type="Pfam" id="PF00535"/>
    </source>
</evidence>
<feature type="domain" description="Glycosyltransferase 2-like" evidence="1">
    <location>
        <begin position="7"/>
        <end position="110"/>
    </location>
</feature>
<name>A0ABS9DCF2_9ALTE</name>
<dbReference type="EMBL" id="JAKGAS010000020">
    <property type="protein sequence ID" value="MCF2950419.1"/>
    <property type="molecule type" value="Genomic_DNA"/>
</dbReference>
<dbReference type="EC" id="2.4.-.-" evidence="2"/>
<dbReference type="SUPFAM" id="SSF53448">
    <property type="entry name" value="Nucleotide-diphospho-sugar transferases"/>
    <property type="match status" value="1"/>
</dbReference>
<dbReference type="CDD" id="cd00761">
    <property type="entry name" value="Glyco_tranf_GTA_type"/>
    <property type="match status" value="1"/>
</dbReference>
<organism evidence="2 3">
    <name type="scientific">Paraglaciecola algarum</name>
    <dbReference type="NCBI Taxonomy" id="3050085"/>
    <lineage>
        <taxon>Bacteria</taxon>
        <taxon>Pseudomonadati</taxon>
        <taxon>Pseudomonadota</taxon>
        <taxon>Gammaproteobacteria</taxon>
        <taxon>Alteromonadales</taxon>
        <taxon>Alteromonadaceae</taxon>
        <taxon>Paraglaciecola</taxon>
    </lineage>
</organism>
<gene>
    <name evidence="2" type="ORF">L0668_20080</name>
</gene>
<sequence>MNPVKFSVVIPLYNKVESVERTILSICDQRLPASEIIVIDDGSTDGSAEKVASLKIANLTLVTQKNQGVSAARNNGVALAKNDYIAFIDADDQWSTFYLYEMNALIQRYPQHECFASNYQKVGQAGCYIDPKLAIGDISSKGTVLDNYFAICAEGDLPFMPSSLIISKILFNQLGGFPVGEVMGEDQALFSQIALHSQIVYSPLILMFYHTASENRACDRHLPQDILPFAQRLLVWVSKNIEDEVLNRSIIKYCAAHVCDLAKLNLQAGKLATAGQLLKHPICKFKPLHHKVFTFWLIGLSTFSRVTGLVKLNKTC</sequence>
<dbReference type="Proteomes" id="UP001521137">
    <property type="component" value="Unassembled WGS sequence"/>
</dbReference>
<dbReference type="InterPro" id="IPR050834">
    <property type="entry name" value="Glycosyltransf_2"/>
</dbReference>
<keyword evidence="2" id="KW-0808">Transferase</keyword>
<protein>
    <submittedName>
        <fullName evidence="2">Glycosyltransferase</fullName>
        <ecNumber evidence="2">2.4.-.-</ecNumber>
    </submittedName>
</protein>